<keyword evidence="7" id="KW-0325">Glycoprotein</keyword>
<dbReference type="CDD" id="cd07061">
    <property type="entry name" value="HP_HAP_like"/>
    <property type="match status" value="1"/>
</dbReference>
<evidence type="ECO:0000256" key="4">
    <source>
        <dbReference type="ARBA" id="ARBA00022729"/>
    </source>
</evidence>
<proteinExistence type="inferred from homology"/>
<dbReference type="PROSITE" id="PS00616">
    <property type="entry name" value="HIS_ACID_PHOSPHAT_1"/>
    <property type="match status" value="1"/>
</dbReference>
<accession>A0A0K0EJ50</accession>
<dbReference type="InterPro" id="IPR000560">
    <property type="entry name" value="His_Pase_clade-2"/>
</dbReference>
<dbReference type="GO" id="GO:0003993">
    <property type="term" value="F:acid phosphatase activity"/>
    <property type="evidence" value="ECO:0007669"/>
    <property type="project" value="UniProtKB-EC"/>
</dbReference>
<reference evidence="10" key="1">
    <citation type="submission" date="2015-08" db="UniProtKB">
        <authorList>
            <consortium name="WormBaseParasite"/>
        </authorList>
    </citation>
    <scope>IDENTIFICATION</scope>
</reference>
<evidence type="ECO:0000256" key="7">
    <source>
        <dbReference type="ARBA" id="ARBA00023180"/>
    </source>
</evidence>
<evidence type="ECO:0000313" key="9">
    <source>
        <dbReference type="Proteomes" id="UP000035681"/>
    </source>
</evidence>
<protein>
    <recommendedName>
        <fullName evidence="3">acid phosphatase</fullName>
        <ecNumber evidence="3">3.1.3.2</ecNumber>
    </recommendedName>
</protein>
<dbReference type="InterPro" id="IPR029033">
    <property type="entry name" value="His_PPase_superfam"/>
</dbReference>
<dbReference type="STRING" id="6248.A0A0K0EJ50"/>
<evidence type="ECO:0000256" key="3">
    <source>
        <dbReference type="ARBA" id="ARBA00012646"/>
    </source>
</evidence>
<dbReference type="WBParaSite" id="TCONS_00010497.p1">
    <property type="protein sequence ID" value="TCONS_00010497.p1"/>
    <property type="gene ID" value="XLOC_003700"/>
</dbReference>
<feature type="signal peptide" evidence="8">
    <location>
        <begin position="1"/>
        <end position="18"/>
    </location>
</feature>
<keyword evidence="4 8" id="KW-0732">Signal</keyword>
<dbReference type="Gene3D" id="3.40.50.1240">
    <property type="entry name" value="Phosphoglycerate mutase-like"/>
    <property type="match status" value="1"/>
</dbReference>
<dbReference type="AlphaFoldDB" id="A0A0K0EJ50"/>
<dbReference type="WBParaSite" id="SSTP_0000950100.1">
    <property type="protein sequence ID" value="SSTP_0000950100.1"/>
    <property type="gene ID" value="SSTP_0000950100"/>
</dbReference>
<dbReference type="PANTHER" id="PTHR11567:SF211">
    <property type="entry name" value="PROSTATIC ACID PHOSPHATASE"/>
    <property type="match status" value="1"/>
</dbReference>
<keyword evidence="6" id="KW-1015">Disulfide bond</keyword>
<name>A0A0K0EJ50_STRER</name>
<dbReference type="Pfam" id="PF00328">
    <property type="entry name" value="His_Phos_2"/>
    <property type="match status" value="1"/>
</dbReference>
<dbReference type="SUPFAM" id="SSF53254">
    <property type="entry name" value="Phosphoglycerate mutase-like"/>
    <property type="match status" value="1"/>
</dbReference>
<organism evidence="10">
    <name type="scientific">Strongyloides stercoralis</name>
    <name type="common">Threadworm</name>
    <dbReference type="NCBI Taxonomy" id="6248"/>
    <lineage>
        <taxon>Eukaryota</taxon>
        <taxon>Metazoa</taxon>
        <taxon>Ecdysozoa</taxon>
        <taxon>Nematoda</taxon>
        <taxon>Chromadorea</taxon>
        <taxon>Rhabditida</taxon>
        <taxon>Tylenchina</taxon>
        <taxon>Panagrolaimomorpha</taxon>
        <taxon>Strongyloidoidea</taxon>
        <taxon>Strongyloididae</taxon>
        <taxon>Strongyloides</taxon>
    </lineage>
</organism>
<dbReference type="EC" id="3.1.3.2" evidence="3"/>
<evidence type="ECO:0000256" key="5">
    <source>
        <dbReference type="ARBA" id="ARBA00022801"/>
    </source>
</evidence>
<comment type="catalytic activity">
    <reaction evidence="1">
        <text>a phosphate monoester + H2O = an alcohol + phosphate</text>
        <dbReference type="Rhea" id="RHEA:15017"/>
        <dbReference type="ChEBI" id="CHEBI:15377"/>
        <dbReference type="ChEBI" id="CHEBI:30879"/>
        <dbReference type="ChEBI" id="CHEBI:43474"/>
        <dbReference type="ChEBI" id="CHEBI:67140"/>
        <dbReference type="EC" id="3.1.3.2"/>
    </reaction>
</comment>
<dbReference type="InterPro" id="IPR050645">
    <property type="entry name" value="Histidine_acid_phosphatase"/>
</dbReference>
<comment type="similarity">
    <text evidence="2">Belongs to the histidine acid phosphatase family.</text>
</comment>
<feature type="chain" id="PRO_5005328301" description="acid phosphatase" evidence="8">
    <location>
        <begin position="19"/>
        <end position="379"/>
    </location>
</feature>
<evidence type="ECO:0000256" key="8">
    <source>
        <dbReference type="SAM" id="SignalP"/>
    </source>
</evidence>
<dbReference type="Proteomes" id="UP000035681">
    <property type="component" value="Unplaced"/>
</dbReference>
<keyword evidence="5" id="KW-0378">Hydrolase</keyword>
<evidence type="ECO:0000256" key="2">
    <source>
        <dbReference type="ARBA" id="ARBA00005375"/>
    </source>
</evidence>
<evidence type="ECO:0000256" key="6">
    <source>
        <dbReference type="ARBA" id="ARBA00023157"/>
    </source>
</evidence>
<sequence>MFYLLFSFIFFNIPLILTTKTLLNVQIIWRHGDRPPTEIYDYDPNKNAWNVPLGQLTSKGMRQHYDLGKRLSKKYIQEHKLLNSNYNVSQIYVRSTDVDRTLASAYSNLAGFYSQSKNTYPHDGEKWPKSYTPIPVHTIKNGKDYLLNPDFKCQRRSELQEKRRNNPKFLEYQSTLSNLCNYLTQHSGMNVEGYSEIRDLYSVIRLEKRYYNLPQPTWVTQDIYNQMEIAVNKSLDYLHGDEGFGWEKDKELIGLKGGNFAYTLLQNIKNFISNSSNSKPYFVFSAHDDTLWAFASVLGAKKSIMGEGYVDYAASFTIELWKDENKNYYVEVLYAGNAYDEFKSVTSYIGNCPHNQFCPFEIFEEYLKQYALENPLDHC</sequence>
<dbReference type="PANTHER" id="PTHR11567">
    <property type="entry name" value="ACID PHOSPHATASE-RELATED"/>
    <property type="match status" value="1"/>
</dbReference>
<dbReference type="InterPro" id="IPR033379">
    <property type="entry name" value="Acid_Pase_AS"/>
</dbReference>
<evidence type="ECO:0000313" key="10">
    <source>
        <dbReference type="WBParaSite" id="SSTP_0000950100.1"/>
    </source>
</evidence>
<evidence type="ECO:0000256" key="1">
    <source>
        <dbReference type="ARBA" id="ARBA00000032"/>
    </source>
</evidence>
<keyword evidence="9" id="KW-1185">Reference proteome</keyword>